<organism evidence="1 2">
    <name type="scientific">Methanogenium organophilum</name>
    <dbReference type="NCBI Taxonomy" id="2199"/>
    <lineage>
        <taxon>Archaea</taxon>
        <taxon>Methanobacteriati</taxon>
        <taxon>Methanobacteriota</taxon>
        <taxon>Stenosarchaea group</taxon>
        <taxon>Methanomicrobia</taxon>
        <taxon>Methanomicrobiales</taxon>
        <taxon>Methanomicrobiaceae</taxon>
        <taxon>Methanogenium</taxon>
    </lineage>
</organism>
<accession>A0A9X9S6P6</accession>
<dbReference type="RefSeq" id="WP_268187772.1">
    <property type="nucleotide sequence ID" value="NZ_CP113361.1"/>
</dbReference>
<evidence type="ECO:0000313" key="1">
    <source>
        <dbReference type="EMBL" id="WAI02481.1"/>
    </source>
</evidence>
<sequence>MTHRVFILFLMMIVLVLPAGAAGDRNDLNYHADADNVPVIYITDTGEYTSSLTFIPLIKAQPYVRAEDHDEWDGDDVITLIALDSDDLRYLYANEALFAYDGSDGDRGAFIIKNEENGYEALVSGGSGGGSGYPEDVRGSEMEVCCAETKQKEVYLPDLLQGVLFSVTDLWMSFNNPPYYLVDLGQKPVEPMDFSPANNFVSSGSTDHHFQLYVPREKRHLWVDLTWAGPETGYQLTIYPPDSVIGPFEDAADGEINQRIYLDISASPQLTPGMWYYTVTNLNGGNSNFNFTNYY</sequence>
<dbReference type="AlphaFoldDB" id="A0A9X9S6P6"/>
<keyword evidence="2" id="KW-1185">Reference proteome</keyword>
<gene>
    <name evidence="1" type="ORF">OU421_06295</name>
</gene>
<reference evidence="1" key="1">
    <citation type="submission" date="2022-11" db="EMBL/GenBank/DDBJ databases">
        <title>Complete genome sequence of Methanogenium organophilum DSM 3596.</title>
        <authorList>
            <person name="Chen S.-C."/>
            <person name="Lai S.-J."/>
            <person name="You Y.-T."/>
        </authorList>
    </citation>
    <scope>NUCLEOTIDE SEQUENCE</scope>
    <source>
        <strain evidence="1">DSM 3596</strain>
    </source>
</reference>
<evidence type="ECO:0000313" key="2">
    <source>
        <dbReference type="Proteomes" id="UP001163096"/>
    </source>
</evidence>
<proteinExistence type="predicted"/>
<dbReference type="KEGG" id="mou:OU421_06295"/>
<dbReference type="Proteomes" id="UP001163096">
    <property type="component" value="Chromosome"/>
</dbReference>
<dbReference type="EMBL" id="CP113361">
    <property type="protein sequence ID" value="WAI02481.1"/>
    <property type="molecule type" value="Genomic_DNA"/>
</dbReference>
<protein>
    <submittedName>
        <fullName evidence="1">Uncharacterized protein</fullName>
    </submittedName>
</protein>
<name>A0A9X9S6P6_METOG</name>
<dbReference type="GeneID" id="76834695"/>